<evidence type="ECO:0000256" key="2">
    <source>
        <dbReference type="ARBA" id="ARBA00008857"/>
    </source>
</evidence>
<dbReference type="InterPro" id="IPR010998">
    <property type="entry name" value="Integrase_recombinase_N"/>
</dbReference>
<dbReference type="SUPFAM" id="SSF56349">
    <property type="entry name" value="DNA breaking-rejoining enzymes"/>
    <property type="match status" value="1"/>
</dbReference>
<evidence type="ECO:0000256" key="3">
    <source>
        <dbReference type="ARBA" id="ARBA00022908"/>
    </source>
</evidence>
<dbReference type="InterPro" id="IPR013762">
    <property type="entry name" value="Integrase-like_cat_sf"/>
</dbReference>
<dbReference type="InterPro" id="IPR050090">
    <property type="entry name" value="Tyrosine_recombinase_XerCD"/>
</dbReference>
<comment type="function">
    <text evidence="1">Site-specific tyrosine recombinase, which acts by catalyzing the cutting and rejoining of the recombining DNA molecules.</text>
</comment>
<protein>
    <submittedName>
        <fullName evidence="6">Integrase</fullName>
    </submittedName>
</protein>
<dbReference type="AlphaFoldDB" id="A0A099HZD2"/>
<dbReference type="PANTHER" id="PTHR30349:SF89">
    <property type="entry name" value="INTEGRASE_RECOMBINASE"/>
    <property type="match status" value="1"/>
</dbReference>
<dbReference type="RefSeq" id="WP_044908329.1">
    <property type="nucleotide sequence ID" value="NZ_CAXUJB010000001.1"/>
</dbReference>
<dbReference type="Proteomes" id="UP000030008">
    <property type="component" value="Unassembled WGS sequence"/>
</dbReference>
<reference evidence="6 7" key="1">
    <citation type="submission" date="2014-08" db="EMBL/GenBank/DDBJ databases">
        <title>Clostridium innocuum, an unnegligible vancomycin-resistant pathogen causing extra-intestinal infections.</title>
        <authorList>
            <person name="Feng Y."/>
            <person name="Chiu C.-H."/>
        </authorList>
    </citation>
    <scope>NUCLEOTIDE SEQUENCE [LARGE SCALE GENOMIC DNA]</scope>
    <source>
        <strain evidence="6 7">AN88</strain>
    </source>
</reference>
<evidence type="ECO:0000256" key="4">
    <source>
        <dbReference type="ARBA" id="ARBA00023125"/>
    </source>
</evidence>
<proteinExistence type="inferred from homology"/>
<gene>
    <name evidence="6" type="ORF">CIAN88_22140</name>
</gene>
<keyword evidence="5" id="KW-0233">DNA recombination</keyword>
<dbReference type="GO" id="GO:0003677">
    <property type="term" value="F:DNA binding"/>
    <property type="evidence" value="ECO:0007669"/>
    <property type="project" value="UniProtKB-UniRule"/>
</dbReference>
<evidence type="ECO:0000256" key="5">
    <source>
        <dbReference type="ARBA" id="ARBA00023172"/>
    </source>
</evidence>
<dbReference type="GO" id="GO:0006310">
    <property type="term" value="P:DNA recombination"/>
    <property type="evidence" value="ECO:0007669"/>
    <property type="project" value="UniProtKB-KW"/>
</dbReference>
<comment type="caution">
    <text evidence="6">The sequence shown here is derived from an EMBL/GenBank/DDBJ whole genome shotgun (WGS) entry which is preliminary data.</text>
</comment>
<dbReference type="GO" id="GO:0015074">
    <property type="term" value="P:DNA integration"/>
    <property type="evidence" value="ECO:0007669"/>
    <property type="project" value="UniProtKB-KW"/>
</dbReference>
<organism evidence="6 7">
    <name type="scientific">Clostridium innocuum</name>
    <dbReference type="NCBI Taxonomy" id="1522"/>
    <lineage>
        <taxon>Bacteria</taxon>
        <taxon>Bacillati</taxon>
        <taxon>Bacillota</taxon>
        <taxon>Clostridia</taxon>
        <taxon>Eubacteriales</taxon>
        <taxon>Clostridiaceae</taxon>
        <taxon>Clostridium</taxon>
    </lineage>
</organism>
<accession>A0A099HZD2</accession>
<keyword evidence="3" id="KW-0229">DNA integration</keyword>
<keyword evidence="4" id="KW-0238">DNA-binding</keyword>
<evidence type="ECO:0000313" key="6">
    <source>
        <dbReference type="EMBL" id="KGJ51129.1"/>
    </source>
</evidence>
<evidence type="ECO:0000313" key="7">
    <source>
        <dbReference type="Proteomes" id="UP000030008"/>
    </source>
</evidence>
<dbReference type="EMBL" id="JQIF01000142">
    <property type="protein sequence ID" value="KGJ51129.1"/>
    <property type="molecule type" value="Genomic_DNA"/>
</dbReference>
<dbReference type="Gene3D" id="1.10.443.10">
    <property type="entry name" value="Intergrase catalytic core"/>
    <property type="match status" value="1"/>
</dbReference>
<dbReference type="Gene3D" id="1.10.150.130">
    <property type="match status" value="1"/>
</dbReference>
<dbReference type="InterPro" id="IPR002104">
    <property type="entry name" value="Integrase_catalytic"/>
</dbReference>
<dbReference type="InterPro" id="IPR011010">
    <property type="entry name" value="DNA_brk_join_enz"/>
</dbReference>
<evidence type="ECO:0000256" key="1">
    <source>
        <dbReference type="ARBA" id="ARBA00003283"/>
    </source>
</evidence>
<name>A0A099HZD2_CLOIN</name>
<dbReference type="InterPro" id="IPR004107">
    <property type="entry name" value="Integrase_SAM-like_N"/>
</dbReference>
<comment type="similarity">
    <text evidence="2">Belongs to the 'phage' integrase family.</text>
</comment>
<sequence length="282" mass="33166">MDYTEAFEQIDIFRIHLIEEEKSTLTVQKYIRDITRLFAYLSSEKTLTKQCIIKYKEELMKSYTSVSINSMLVAINCFFTFINQPGYRVKLLKIQKRTCIEKERELTKKDYARLLKAAQDTHNERMYLLLQTICATGIRVSEHRFITVEAVKSRKAAVQNKGKLRYIFFPSRLRKQLLAYCKRKKITSGSVFVTNSGRPLDRSNIWKAMKKLCLHANVSSNKVFPHNLRHLFAFTFYSMEKDVVRLADILGHSSIETTRVYTMTSFQEYEKTLSRMDLVRLC</sequence>
<dbReference type="PROSITE" id="PS51900">
    <property type="entry name" value="CB"/>
    <property type="match status" value="1"/>
</dbReference>
<dbReference type="Pfam" id="PF00589">
    <property type="entry name" value="Phage_integrase"/>
    <property type="match status" value="1"/>
</dbReference>
<dbReference type="InterPro" id="IPR044068">
    <property type="entry name" value="CB"/>
</dbReference>
<dbReference type="PROSITE" id="PS51898">
    <property type="entry name" value="TYR_RECOMBINASE"/>
    <property type="match status" value="1"/>
</dbReference>
<dbReference type="PANTHER" id="PTHR30349">
    <property type="entry name" value="PHAGE INTEGRASE-RELATED"/>
    <property type="match status" value="1"/>
</dbReference>
<dbReference type="Pfam" id="PF02899">
    <property type="entry name" value="Phage_int_SAM_1"/>
    <property type="match status" value="1"/>
</dbReference>